<evidence type="ECO:0000256" key="1">
    <source>
        <dbReference type="ARBA" id="ARBA00005939"/>
    </source>
</evidence>
<keyword evidence="2" id="KW-0175">Coiled coil</keyword>
<dbReference type="EMBL" id="BDGG01000009">
    <property type="protein sequence ID" value="GAV03159.1"/>
    <property type="molecule type" value="Genomic_DNA"/>
</dbReference>
<proteinExistence type="inferred from homology"/>
<dbReference type="STRING" id="947166.A0A1D1VX20"/>
<dbReference type="InterPro" id="IPR010849">
    <property type="entry name" value="Gonadal"/>
</dbReference>
<dbReference type="OrthoDB" id="21617at2759"/>
<dbReference type="Proteomes" id="UP000186922">
    <property type="component" value="Unassembled WGS sequence"/>
</dbReference>
<feature type="coiled-coil region" evidence="2">
    <location>
        <begin position="172"/>
        <end position="199"/>
    </location>
</feature>
<evidence type="ECO:0000313" key="3">
    <source>
        <dbReference type="EMBL" id="GAV03159.1"/>
    </source>
</evidence>
<protein>
    <submittedName>
        <fullName evidence="3">Uncharacterized protein</fullName>
    </submittedName>
</protein>
<accession>A0A1D1VX20</accession>
<dbReference type="AlphaFoldDB" id="A0A1D1VX20"/>
<dbReference type="PANTHER" id="PTHR13054:SF2">
    <property type="entry name" value="PROTEIN DGCR6"/>
    <property type="match status" value="1"/>
</dbReference>
<gene>
    <name evidence="3" type="primary">RvY_13627-1</name>
    <name evidence="3" type="synonym">RvY_13627.1</name>
    <name evidence="3" type="ORF">RvY_13627</name>
</gene>
<dbReference type="PANTHER" id="PTHR13054">
    <property type="entry name" value="DIGEORGE SYNDROME CRITICAL REGION 6 DGCR6 FAMILY MEMBER"/>
    <property type="match status" value="1"/>
</dbReference>
<organism evidence="3 4">
    <name type="scientific">Ramazzottius varieornatus</name>
    <name type="common">Water bear</name>
    <name type="synonym">Tardigrade</name>
    <dbReference type="NCBI Taxonomy" id="947166"/>
    <lineage>
        <taxon>Eukaryota</taxon>
        <taxon>Metazoa</taxon>
        <taxon>Ecdysozoa</taxon>
        <taxon>Tardigrada</taxon>
        <taxon>Eutardigrada</taxon>
        <taxon>Parachela</taxon>
        <taxon>Hypsibioidea</taxon>
        <taxon>Ramazzottiidae</taxon>
        <taxon>Ramazzottius</taxon>
    </lineage>
</organism>
<comment type="caution">
    <text evidence="3">The sequence shown here is derived from an EMBL/GenBank/DDBJ whole genome shotgun (WGS) entry which is preliminary data.</text>
</comment>
<evidence type="ECO:0000256" key="2">
    <source>
        <dbReference type="SAM" id="Coils"/>
    </source>
</evidence>
<evidence type="ECO:0000313" key="4">
    <source>
        <dbReference type="Proteomes" id="UP000186922"/>
    </source>
</evidence>
<sequence length="292" mass="32975">MEIGDPPESPDPEAFAVADQIDQMLDGPEDAAHAADEIVMDDYHTVDVETTESLQSAAAQPVVDHVLAEPSTTFGSASNLMASPFLNLGELSPGVTAALKRMMEEKEQKEKRDTVVSQIRALMDWDTLTEDIKTLFPDKFLSTLVEWILTKFQPDVVRDGILDQNRKEQELYRKREVLVQEHQKELQNIRKRHAEVLSDCNTRNTPHKKPVIARTNEEEMNKLLAKQKEELFSLDSKIVLAIDNLLTTQQRKFQDTGMPGMVETQDPAEILRQIIVIDVLARMAGVDIRMAT</sequence>
<keyword evidence="4" id="KW-1185">Reference proteome</keyword>
<reference evidence="3 4" key="1">
    <citation type="journal article" date="2016" name="Nat. Commun.">
        <title>Extremotolerant tardigrade genome and improved radiotolerance of human cultured cells by tardigrade-unique protein.</title>
        <authorList>
            <person name="Hashimoto T."/>
            <person name="Horikawa D.D."/>
            <person name="Saito Y."/>
            <person name="Kuwahara H."/>
            <person name="Kozuka-Hata H."/>
            <person name="Shin-I T."/>
            <person name="Minakuchi Y."/>
            <person name="Ohishi K."/>
            <person name="Motoyama A."/>
            <person name="Aizu T."/>
            <person name="Enomoto A."/>
            <person name="Kondo K."/>
            <person name="Tanaka S."/>
            <person name="Hara Y."/>
            <person name="Koshikawa S."/>
            <person name="Sagara H."/>
            <person name="Miura T."/>
            <person name="Yokobori S."/>
            <person name="Miyagawa K."/>
            <person name="Suzuki Y."/>
            <person name="Kubo T."/>
            <person name="Oyama M."/>
            <person name="Kohara Y."/>
            <person name="Fujiyama A."/>
            <person name="Arakawa K."/>
            <person name="Katayama T."/>
            <person name="Toyoda A."/>
            <person name="Kunieda T."/>
        </authorList>
    </citation>
    <scope>NUCLEOTIDE SEQUENCE [LARGE SCALE GENOMIC DNA]</scope>
    <source>
        <strain evidence="3 4">YOKOZUNA-1</strain>
    </source>
</reference>
<comment type="similarity">
    <text evidence="1">Belongs to the gonadal family.</text>
</comment>
<dbReference type="Pfam" id="PF07324">
    <property type="entry name" value="DGCR6"/>
    <property type="match status" value="1"/>
</dbReference>
<name>A0A1D1VX20_RAMVA</name>